<accession>A0A3B0XJL6</accession>
<dbReference type="InterPro" id="IPR036641">
    <property type="entry name" value="HPT_dom_sf"/>
</dbReference>
<dbReference type="Pfam" id="PF13487">
    <property type="entry name" value="HD_5"/>
    <property type="match status" value="1"/>
</dbReference>
<reference evidence="2" key="1">
    <citation type="submission" date="2018-06" db="EMBL/GenBank/DDBJ databases">
        <authorList>
            <person name="Zhirakovskaya E."/>
        </authorList>
    </citation>
    <scope>NUCLEOTIDE SEQUENCE</scope>
</reference>
<sequence length="387" mass="44071">MPKQNSAHQFEVASASALAVFFSRFNESQQQVEQSLLMLELSPEDDILLLELQQSIVEIQKSLHDIGFEQIGPLIISLNKLLQAVRLKHLKFETVLSDLVLLAVDDIKMVIEKLLDGADRCVLMNRLPRICESIDAIPDADEMHRDATIRDAILLLDPGMEIIETSISQSDSLINLFSNESPDEEELSAYGVEESEDFIFFRALSEPLESRANYWRGRSYRMLRLALKMNDQAGRPVDPNQLAAAIHMHDAGMAMLPLEVINSEVDLSDEQREQVHYHPVAGYELMRYMKSWREAALIVIQHHEQVDGNGYPYGLHEKEICEGAKILAIVDAVDARTHERAHATLLKRPLLRAAIELGKYADVQFSEKWVNVFKEVFQEMRKVKQVN</sequence>
<dbReference type="PANTHER" id="PTHR43155:SF2">
    <property type="entry name" value="CYCLIC DI-GMP PHOSPHODIESTERASE PA4108"/>
    <property type="match status" value="1"/>
</dbReference>
<gene>
    <name evidence="2" type="ORF">MNBD_GAMMA09-532</name>
</gene>
<dbReference type="SUPFAM" id="SSF47226">
    <property type="entry name" value="Histidine-containing phosphotransfer domain, HPT domain"/>
    <property type="match status" value="1"/>
</dbReference>
<feature type="domain" description="HD-GYP" evidence="1">
    <location>
        <begin position="187"/>
        <end position="385"/>
    </location>
</feature>
<name>A0A3B0XJL6_9ZZZZ</name>
<protein>
    <recommendedName>
        <fullName evidence="1">HD-GYP domain-containing protein</fullName>
    </recommendedName>
</protein>
<dbReference type="Gene3D" id="1.10.3210.10">
    <property type="entry name" value="Hypothetical protein af1432"/>
    <property type="match status" value="1"/>
</dbReference>
<proteinExistence type="predicted"/>
<dbReference type="EMBL" id="UOFI01000040">
    <property type="protein sequence ID" value="VAW63317.1"/>
    <property type="molecule type" value="Genomic_DNA"/>
</dbReference>
<dbReference type="PANTHER" id="PTHR43155">
    <property type="entry name" value="CYCLIC DI-GMP PHOSPHODIESTERASE PA4108-RELATED"/>
    <property type="match status" value="1"/>
</dbReference>
<dbReference type="GO" id="GO:0000160">
    <property type="term" value="P:phosphorelay signal transduction system"/>
    <property type="evidence" value="ECO:0007669"/>
    <property type="project" value="InterPro"/>
</dbReference>
<dbReference type="PROSITE" id="PS51832">
    <property type="entry name" value="HD_GYP"/>
    <property type="match status" value="1"/>
</dbReference>
<dbReference type="Gene3D" id="1.20.120.160">
    <property type="entry name" value="HPT domain"/>
    <property type="match status" value="1"/>
</dbReference>
<evidence type="ECO:0000259" key="1">
    <source>
        <dbReference type="PROSITE" id="PS51832"/>
    </source>
</evidence>
<dbReference type="InterPro" id="IPR003607">
    <property type="entry name" value="HD/PDEase_dom"/>
</dbReference>
<organism evidence="2">
    <name type="scientific">hydrothermal vent metagenome</name>
    <dbReference type="NCBI Taxonomy" id="652676"/>
    <lineage>
        <taxon>unclassified sequences</taxon>
        <taxon>metagenomes</taxon>
        <taxon>ecological metagenomes</taxon>
    </lineage>
</organism>
<dbReference type="InterPro" id="IPR037522">
    <property type="entry name" value="HD_GYP_dom"/>
</dbReference>
<dbReference type="SUPFAM" id="SSF109604">
    <property type="entry name" value="HD-domain/PDEase-like"/>
    <property type="match status" value="1"/>
</dbReference>
<evidence type="ECO:0000313" key="2">
    <source>
        <dbReference type="EMBL" id="VAW63317.1"/>
    </source>
</evidence>
<dbReference type="CDD" id="cd00077">
    <property type="entry name" value="HDc"/>
    <property type="match status" value="1"/>
</dbReference>
<dbReference type="AlphaFoldDB" id="A0A3B0XJL6"/>